<dbReference type="InterPro" id="IPR008727">
    <property type="entry name" value="PAAR_motif"/>
</dbReference>
<dbReference type="RefSeq" id="WP_011219676.1">
    <property type="nucleotide sequence ID" value="NC_006370.1"/>
</dbReference>
<evidence type="ECO:0008006" key="5">
    <source>
        <dbReference type="Google" id="ProtNLM"/>
    </source>
</evidence>
<keyword evidence="2" id="KW-0472">Membrane</keyword>
<dbReference type="Gene3D" id="2.60.200.60">
    <property type="match status" value="2"/>
</dbReference>
<protein>
    <recommendedName>
        <fullName evidence="5">Tox-PAAR-like domain-containing protein</fullName>
    </recommendedName>
</protein>
<keyword evidence="4" id="KW-1185">Reference proteome</keyword>
<organism evidence="3 4">
    <name type="scientific">Photobacterium profundum (strain SS9)</name>
    <dbReference type="NCBI Taxonomy" id="298386"/>
    <lineage>
        <taxon>Bacteria</taxon>
        <taxon>Pseudomonadati</taxon>
        <taxon>Pseudomonadota</taxon>
        <taxon>Gammaproteobacteria</taxon>
        <taxon>Vibrionales</taxon>
        <taxon>Vibrionaceae</taxon>
        <taxon>Photobacterium</taxon>
    </lineage>
</organism>
<dbReference type="Proteomes" id="UP000000593">
    <property type="component" value="Chromosome 1"/>
</dbReference>
<accession>Q6LMQ9</accession>
<dbReference type="KEGG" id="ppr:PBPRA3102"/>
<evidence type="ECO:0000313" key="3">
    <source>
        <dbReference type="EMBL" id="CAG21418.1"/>
    </source>
</evidence>
<proteinExistence type="predicted"/>
<dbReference type="CDD" id="cd14738">
    <property type="entry name" value="PAAR_2"/>
    <property type="match status" value="1"/>
</dbReference>
<dbReference type="eggNOG" id="COG4104">
    <property type="taxonomic scope" value="Bacteria"/>
</dbReference>
<evidence type="ECO:0000256" key="1">
    <source>
        <dbReference type="SAM" id="MobiDB-lite"/>
    </source>
</evidence>
<keyword evidence="2" id="KW-1133">Transmembrane helix</keyword>
<feature type="region of interest" description="Disordered" evidence="1">
    <location>
        <begin position="105"/>
        <end position="175"/>
    </location>
</feature>
<dbReference type="HOGENOM" id="CLU_407640_0_0_6"/>
<dbReference type="EMBL" id="CR378673">
    <property type="protein sequence ID" value="CAG21418.1"/>
    <property type="molecule type" value="Genomic_DNA"/>
</dbReference>
<feature type="compositionally biased region" description="Low complexity" evidence="1">
    <location>
        <begin position="124"/>
        <end position="133"/>
    </location>
</feature>
<dbReference type="AlphaFoldDB" id="Q6LMQ9"/>
<feature type="transmembrane region" description="Helical" evidence="2">
    <location>
        <begin position="499"/>
        <end position="524"/>
    </location>
</feature>
<evidence type="ECO:0000256" key="2">
    <source>
        <dbReference type="SAM" id="Phobius"/>
    </source>
</evidence>
<keyword evidence="2" id="KW-0812">Transmembrane</keyword>
<evidence type="ECO:0000313" key="4">
    <source>
        <dbReference type="Proteomes" id="UP000000593"/>
    </source>
</evidence>
<dbReference type="Pfam" id="PF05488">
    <property type="entry name" value="PAAR_motif"/>
    <property type="match status" value="1"/>
</dbReference>
<sequence>MGKPAARLGDFHTCPKTTSKVPHVGGPVVTGSSNVFIGGMPAACKGDQIVCIGPPDTIKEGSATVFINGKPAARMGDATAHGGKIVIGCGSVLIGDDANFTVAQGSASSSQSSSNSERDEEESSASSSQSSSSSERDEEERARSNPTAESPARSVNAAPPSSTTSPTTANEPRWLKVSANYDDSWRTPLRAENIDVEVDGELHQEALTLTQGSLKNTYSLDKPDAEYSLANKEAGISVLTDLSPQANQVVVEFKGVRGIEQQITECTNTIQSDLDGIYHELVDSMSGFQQEWDQHGLATLDDGLFEGAKSWGNDLADLFSIETWQETGDFLASGLSNSLDFTYNYAEDKYQAITEVITDEHGNMRNVTWITARLYDEVEQSVVERQNDIRELLQDAESVFDDVVNIGRKAQVIAENYNQILALPQMIANSDIDGIEEFIDNVVAEIDPEWAREIKENEKFPLVLALIQDHNTALTFSAYISLILEAIPPNFYAYYGGKYGVYILLELVLTLALAFFTLGAGVAARSAMWTAKLAQYANHTKKLHNIPKAVEALNTFKLTIKTITKVTEEMEKAGSLLVKRPLGKFTTASDNTLEIEKKNIERNKKCRICQGEHKTPASLLGEIEYK</sequence>
<dbReference type="STRING" id="298386.PBPRA3102"/>
<gene>
    <name evidence="3" type="ordered locus">PBPRA3102</name>
</gene>
<feature type="compositionally biased region" description="Low complexity" evidence="1">
    <location>
        <begin position="106"/>
        <end position="115"/>
    </location>
</feature>
<feature type="compositionally biased region" description="Low complexity" evidence="1">
    <location>
        <begin position="157"/>
        <end position="169"/>
    </location>
</feature>
<reference evidence="4" key="1">
    <citation type="journal article" date="2005" name="Science">
        <title>Life at depth: Photobacterium profundum genome sequence and expression analysis.</title>
        <authorList>
            <person name="Vezzi A."/>
            <person name="Campanaro S."/>
            <person name="D'Angelo M."/>
            <person name="Simonato F."/>
            <person name="Vitulo N."/>
            <person name="Lauro F.M."/>
            <person name="Cestaro A."/>
            <person name="Malacrida G."/>
            <person name="Simionati B."/>
            <person name="Cannata N."/>
            <person name="Romualdi C."/>
            <person name="Bartlett D.H."/>
            <person name="Valle G."/>
        </authorList>
    </citation>
    <scope>NUCLEOTIDE SEQUENCE [LARGE SCALE GENOMIC DNA]</scope>
    <source>
        <strain evidence="4">ATCC BAA-1253 / SS9</strain>
    </source>
</reference>
<name>Q6LMQ9_PHOPR</name>